<dbReference type="AlphaFoldDB" id="A0A7V2T188"/>
<name>A0A7V2T188_LEUMU</name>
<evidence type="ECO:0000313" key="2">
    <source>
        <dbReference type="EMBL" id="HFC93300.1"/>
    </source>
</evidence>
<comment type="caution">
    <text evidence="2">The sequence shown here is derived from an EMBL/GenBank/DDBJ whole genome shotgun (WGS) entry which is preliminary data.</text>
</comment>
<protein>
    <submittedName>
        <fullName evidence="2">Uncharacterized protein</fullName>
    </submittedName>
</protein>
<feature type="chain" id="PRO_5031263076" evidence="1">
    <location>
        <begin position="24"/>
        <end position="111"/>
    </location>
</feature>
<proteinExistence type="predicted"/>
<gene>
    <name evidence="2" type="ORF">ENJ51_10875</name>
</gene>
<evidence type="ECO:0000256" key="1">
    <source>
        <dbReference type="SAM" id="SignalP"/>
    </source>
</evidence>
<accession>A0A7V2T188</accession>
<reference evidence="2" key="1">
    <citation type="journal article" date="2020" name="mSystems">
        <title>Genome- and Community-Level Interaction Insights into Carbon Utilization and Element Cycling Functions of Hydrothermarchaeota in Hydrothermal Sediment.</title>
        <authorList>
            <person name="Zhou Z."/>
            <person name="Liu Y."/>
            <person name="Xu W."/>
            <person name="Pan J."/>
            <person name="Luo Z.H."/>
            <person name="Li M."/>
        </authorList>
    </citation>
    <scope>NUCLEOTIDE SEQUENCE [LARGE SCALE GENOMIC DNA]</scope>
    <source>
        <strain evidence="2">HyVt-493</strain>
    </source>
</reference>
<sequence length="111" mass="12566">MKKIALSIVSIVSILLVAEPALAASASIKTRIQKQQTRIQKGCDKGQITNGEERTLKNEQKSIKKMIKKLSRGRSFSARSKKKVHAALDRSSINIFKKRYNNKSKQRELNQ</sequence>
<organism evidence="2">
    <name type="scientific">Leucothrix mucor</name>
    <dbReference type="NCBI Taxonomy" id="45248"/>
    <lineage>
        <taxon>Bacteria</taxon>
        <taxon>Pseudomonadati</taxon>
        <taxon>Pseudomonadota</taxon>
        <taxon>Gammaproteobacteria</taxon>
        <taxon>Thiotrichales</taxon>
        <taxon>Thiotrichaceae</taxon>
        <taxon>Leucothrix</taxon>
    </lineage>
</organism>
<keyword evidence="1" id="KW-0732">Signal</keyword>
<feature type="signal peptide" evidence="1">
    <location>
        <begin position="1"/>
        <end position="23"/>
    </location>
</feature>
<dbReference type="Proteomes" id="UP000885750">
    <property type="component" value="Unassembled WGS sequence"/>
</dbReference>
<dbReference type="EMBL" id="DRMS01000409">
    <property type="protein sequence ID" value="HFC93300.1"/>
    <property type="molecule type" value="Genomic_DNA"/>
</dbReference>